<keyword evidence="1" id="KW-0472">Membrane</keyword>
<proteinExistence type="predicted"/>
<name>A0A1N7DYG0_9EURY</name>
<evidence type="ECO:0000313" key="3">
    <source>
        <dbReference type="Proteomes" id="UP000186914"/>
    </source>
</evidence>
<keyword evidence="3" id="KW-1185">Reference proteome</keyword>
<keyword evidence="1" id="KW-1133">Transmembrane helix</keyword>
<gene>
    <name evidence="2" type="ORF">SAMN05421858_3855</name>
</gene>
<feature type="transmembrane region" description="Helical" evidence="1">
    <location>
        <begin position="65"/>
        <end position="87"/>
    </location>
</feature>
<evidence type="ECO:0000256" key="1">
    <source>
        <dbReference type="SAM" id="Phobius"/>
    </source>
</evidence>
<organism evidence="2 3">
    <name type="scientific">Haladaptatus litoreus</name>
    <dbReference type="NCBI Taxonomy" id="553468"/>
    <lineage>
        <taxon>Archaea</taxon>
        <taxon>Methanobacteriati</taxon>
        <taxon>Methanobacteriota</taxon>
        <taxon>Stenosarchaea group</taxon>
        <taxon>Halobacteria</taxon>
        <taxon>Halobacteriales</taxon>
        <taxon>Haladaptataceae</taxon>
        <taxon>Haladaptatus</taxon>
    </lineage>
</organism>
<dbReference type="EMBL" id="FTNO01000005">
    <property type="protein sequence ID" value="SIR80854.1"/>
    <property type="molecule type" value="Genomic_DNA"/>
</dbReference>
<accession>A0A1N7DYG0</accession>
<dbReference type="AlphaFoldDB" id="A0A1N7DYG0"/>
<protein>
    <submittedName>
        <fullName evidence="2">Uncharacterized protein</fullName>
    </submittedName>
</protein>
<evidence type="ECO:0000313" key="2">
    <source>
        <dbReference type="EMBL" id="SIR80854.1"/>
    </source>
</evidence>
<reference evidence="3" key="1">
    <citation type="submission" date="2017-01" db="EMBL/GenBank/DDBJ databases">
        <authorList>
            <person name="Varghese N."/>
            <person name="Submissions S."/>
        </authorList>
    </citation>
    <scope>NUCLEOTIDE SEQUENCE [LARGE SCALE GENOMIC DNA]</scope>
    <source>
        <strain evidence="3">CGMCC 1.7737</strain>
    </source>
</reference>
<keyword evidence="1" id="KW-0812">Transmembrane</keyword>
<dbReference type="Proteomes" id="UP000186914">
    <property type="component" value="Unassembled WGS sequence"/>
</dbReference>
<sequence>MGTFRNGIDGAPVNGVKDRLMTDKATVSFRELCRELPVQTGLFSFGPVAIGLAQLWNGLAHGTTVSFHALFAVVMVAFAVLVTRYHLATFRLDKLERT</sequence>